<comment type="subcellular location">
    <subcellularLocation>
        <location evidence="2">Cell membrane</location>
    </subcellularLocation>
</comment>
<dbReference type="Gene3D" id="1.10.287.130">
    <property type="match status" value="1"/>
</dbReference>
<dbReference type="CDD" id="cd00082">
    <property type="entry name" value="HisKA"/>
    <property type="match status" value="1"/>
</dbReference>
<evidence type="ECO:0000259" key="14">
    <source>
        <dbReference type="PROSITE" id="PS50109"/>
    </source>
</evidence>
<dbReference type="Gene3D" id="3.30.565.10">
    <property type="entry name" value="Histidine kinase-like ATPase, C-terminal domain"/>
    <property type="match status" value="1"/>
</dbReference>
<keyword evidence="4" id="KW-1003">Cell membrane</keyword>
<accession>K9TI28</accession>
<dbReference type="Proteomes" id="UP000010367">
    <property type="component" value="Chromosome"/>
</dbReference>
<name>K9TI28_9CYAN</name>
<evidence type="ECO:0000256" key="11">
    <source>
        <dbReference type="ARBA" id="ARBA00023136"/>
    </source>
</evidence>
<dbReference type="Gene3D" id="3.40.50.2300">
    <property type="match status" value="1"/>
</dbReference>
<evidence type="ECO:0000256" key="4">
    <source>
        <dbReference type="ARBA" id="ARBA00022475"/>
    </source>
</evidence>
<dbReference type="RefSeq" id="WP_015148827.1">
    <property type="nucleotide sequence ID" value="NC_019693.1"/>
</dbReference>
<dbReference type="InterPro" id="IPR011006">
    <property type="entry name" value="CheY-like_superfamily"/>
</dbReference>
<dbReference type="InterPro" id="IPR036890">
    <property type="entry name" value="HATPase_C_sf"/>
</dbReference>
<reference evidence="16 17" key="1">
    <citation type="submission" date="2012-06" db="EMBL/GenBank/DDBJ databases">
        <title>Finished chromosome of genome of Oscillatoria acuminata PCC 6304.</title>
        <authorList>
            <consortium name="US DOE Joint Genome Institute"/>
            <person name="Gugger M."/>
            <person name="Coursin T."/>
            <person name="Rippka R."/>
            <person name="Tandeau De Marsac N."/>
            <person name="Huntemann M."/>
            <person name="Wei C.-L."/>
            <person name="Han J."/>
            <person name="Detter J.C."/>
            <person name="Han C."/>
            <person name="Tapia R."/>
            <person name="Davenport K."/>
            <person name="Daligault H."/>
            <person name="Erkkila T."/>
            <person name="Gu W."/>
            <person name="Munk A.C.C."/>
            <person name="Teshima H."/>
            <person name="Xu Y."/>
            <person name="Chain P."/>
            <person name="Chen A."/>
            <person name="Krypides N."/>
            <person name="Mavromatis K."/>
            <person name="Markowitz V."/>
            <person name="Szeto E."/>
            <person name="Ivanova N."/>
            <person name="Mikhailova N."/>
            <person name="Ovchinnikova G."/>
            <person name="Pagani I."/>
            <person name="Pati A."/>
            <person name="Goodwin L."/>
            <person name="Peters L."/>
            <person name="Pitluck S."/>
            <person name="Woyke T."/>
            <person name="Kerfeld C."/>
        </authorList>
    </citation>
    <scope>NUCLEOTIDE SEQUENCE [LARGE SCALE GENOMIC DNA]</scope>
    <source>
        <strain evidence="16 17">PCC 6304</strain>
    </source>
</reference>
<evidence type="ECO:0000256" key="7">
    <source>
        <dbReference type="ARBA" id="ARBA00022741"/>
    </source>
</evidence>
<dbReference type="PROSITE" id="PS50109">
    <property type="entry name" value="HIS_KIN"/>
    <property type="match status" value="1"/>
</dbReference>
<dbReference type="PROSITE" id="PS50110">
    <property type="entry name" value="RESPONSE_REGULATORY"/>
    <property type="match status" value="1"/>
</dbReference>
<keyword evidence="6" id="KW-0808">Transferase</keyword>
<dbReference type="PRINTS" id="PR00344">
    <property type="entry name" value="BCTRLSENSOR"/>
</dbReference>
<dbReference type="CDD" id="cd17534">
    <property type="entry name" value="REC_DC-like"/>
    <property type="match status" value="1"/>
</dbReference>
<feature type="modified residue" description="4-aspartylphosphate" evidence="12">
    <location>
        <position position="53"/>
    </location>
</feature>
<evidence type="ECO:0000256" key="10">
    <source>
        <dbReference type="ARBA" id="ARBA00023012"/>
    </source>
</evidence>
<dbReference type="InterPro" id="IPR004358">
    <property type="entry name" value="Sig_transdc_His_kin-like_C"/>
</dbReference>
<dbReference type="SUPFAM" id="SSF52172">
    <property type="entry name" value="CheY-like"/>
    <property type="match status" value="1"/>
</dbReference>
<keyword evidence="8 16" id="KW-0418">Kinase</keyword>
<keyword evidence="11" id="KW-0472">Membrane</keyword>
<dbReference type="EC" id="2.7.13.3" evidence="3"/>
<keyword evidence="7" id="KW-0547">Nucleotide-binding</keyword>
<dbReference type="Pfam" id="PF00072">
    <property type="entry name" value="Response_reg"/>
    <property type="match status" value="1"/>
</dbReference>
<evidence type="ECO:0000256" key="1">
    <source>
        <dbReference type="ARBA" id="ARBA00000085"/>
    </source>
</evidence>
<dbReference type="PANTHER" id="PTHR43547">
    <property type="entry name" value="TWO-COMPONENT HISTIDINE KINASE"/>
    <property type="match status" value="1"/>
</dbReference>
<dbReference type="PANTHER" id="PTHR43547:SF2">
    <property type="entry name" value="HYBRID SIGNAL TRANSDUCTION HISTIDINE KINASE C"/>
    <property type="match status" value="1"/>
</dbReference>
<feature type="domain" description="Histidine kinase" evidence="14">
    <location>
        <begin position="154"/>
        <end position="369"/>
    </location>
</feature>
<evidence type="ECO:0000313" key="17">
    <source>
        <dbReference type="Proteomes" id="UP000010367"/>
    </source>
</evidence>
<dbReference type="Pfam" id="PF00512">
    <property type="entry name" value="HisKA"/>
    <property type="match status" value="1"/>
</dbReference>
<gene>
    <name evidence="16" type="ORF">Oscil6304_2568</name>
</gene>
<dbReference type="InterPro" id="IPR003594">
    <property type="entry name" value="HATPase_dom"/>
</dbReference>
<dbReference type="HOGENOM" id="CLU_000445_114_72_3"/>
<keyword evidence="17" id="KW-1185">Reference proteome</keyword>
<protein>
    <recommendedName>
        <fullName evidence="3">histidine kinase</fullName>
        <ecNumber evidence="3">2.7.13.3</ecNumber>
    </recommendedName>
</protein>
<dbReference type="InParanoid" id="K9TI28"/>
<dbReference type="GO" id="GO:0005524">
    <property type="term" value="F:ATP binding"/>
    <property type="evidence" value="ECO:0007669"/>
    <property type="project" value="UniProtKB-KW"/>
</dbReference>
<comment type="catalytic activity">
    <reaction evidence="1">
        <text>ATP + protein L-histidine = ADP + protein N-phospho-L-histidine.</text>
        <dbReference type="EC" id="2.7.13.3"/>
    </reaction>
</comment>
<evidence type="ECO:0000256" key="2">
    <source>
        <dbReference type="ARBA" id="ARBA00004236"/>
    </source>
</evidence>
<dbReference type="FunFam" id="3.30.565.10:FF:000023">
    <property type="entry name" value="PAS domain-containing sensor histidine kinase"/>
    <property type="match status" value="1"/>
</dbReference>
<dbReference type="GO" id="GO:0000155">
    <property type="term" value="F:phosphorelay sensor kinase activity"/>
    <property type="evidence" value="ECO:0007669"/>
    <property type="project" value="InterPro"/>
</dbReference>
<evidence type="ECO:0000256" key="12">
    <source>
        <dbReference type="PROSITE-ProRule" id="PRU00169"/>
    </source>
</evidence>
<dbReference type="InterPro" id="IPR005467">
    <property type="entry name" value="His_kinase_dom"/>
</dbReference>
<dbReference type="InterPro" id="IPR003661">
    <property type="entry name" value="HisK_dim/P_dom"/>
</dbReference>
<evidence type="ECO:0000259" key="15">
    <source>
        <dbReference type="PROSITE" id="PS50110"/>
    </source>
</evidence>
<evidence type="ECO:0000256" key="3">
    <source>
        <dbReference type="ARBA" id="ARBA00012438"/>
    </source>
</evidence>
<evidence type="ECO:0000256" key="13">
    <source>
        <dbReference type="SAM" id="Coils"/>
    </source>
</evidence>
<feature type="coiled-coil region" evidence="13">
    <location>
        <begin position="120"/>
        <end position="154"/>
    </location>
</feature>
<keyword evidence="13" id="KW-0175">Coiled coil</keyword>
<dbReference type="InterPro" id="IPR001789">
    <property type="entry name" value="Sig_transdc_resp-reg_receiver"/>
</dbReference>
<dbReference type="GO" id="GO:0005886">
    <property type="term" value="C:plasma membrane"/>
    <property type="evidence" value="ECO:0007669"/>
    <property type="project" value="UniProtKB-SubCell"/>
</dbReference>
<evidence type="ECO:0000256" key="8">
    <source>
        <dbReference type="ARBA" id="ARBA00022777"/>
    </source>
</evidence>
<sequence length="383" mass="42506">MITVLVVEDELITAIDIQSSLENLGYQVPPIASTGQEALAQVAKFQPDIILMDIVIKGEIDGIETAKLIRDRQQIPIIFLTAYSDDATLARAGISEPFGYLLKPFDDRELHTTIQMALKRYQAEAKIRKERDIAEQLQKEAENLVELNSRYIAMTSHEFRTPMTTIHSSSELLEHYSHKWSEEKKLSHLKRIQSSIKTMTKLLDEVLTIGKADAGKLEFKPIDLDMFDLAKELVEELHLSTDKPRINLQVFGEIEQAILDPKLLRHILTNLLSNALKYSPAGGTVNFTLTRQEEYLILSVQDSGIGIPESDLIHLFESFQRASNVGSLPGTGLGLAIVKKCVDRHNGTITVNSTVGVGTTFTVTLPMHSPVASVIPVIGSSLP</sequence>
<dbReference type="SUPFAM" id="SSF55874">
    <property type="entry name" value="ATPase domain of HSP90 chaperone/DNA topoisomerase II/histidine kinase"/>
    <property type="match status" value="1"/>
</dbReference>
<dbReference type="CDD" id="cd00075">
    <property type="entry name" value="HATPase"/>
    <property type="match status" value="1"/>
</dbReference>
<dbReference type="SMART" id="SM00388">
    <property type="entry name" value="HisKA"/>
    <property type="match status" value="1"/>
</dbReference>
<dbReference type="SMART" id="SM00448">
    <property type="entry name" value="REC"/>
    <property type="match status" value="1"/>
</dbReference>
<feature type="domain" description="Response regulatory" evidence="15">
    <location>
        <begin position="3"/>
        <end position="118"/>
    </location>
</feature>
<evidence type="ECO:0000313" key="16">
    <source>
        <dbReference type="EMBL" id="AFY82185.1"/>
    </source>
</evidence>
<evidence type="ECO:0000256" key="6">
    <source>
        <dbReference type="ARBA" id="ARBA00022679"/>
    </source>
</evidence>
<keyword evidence="9" id="KW-0067">ATP-binding</keyword>
<dbReference type="EMBL" id="CP003607">
    <property type="protein sequence ID" value="AFY82185.1"/>
    <property type="molecule type" value="Genomic_DNA"/>
</dbReference>
<organism evidence="16 17">
    <name type="scientific">Oscillatoria acuminata PCC 6304</name>
    <dbReference type="NCBI Taxonomy" id="56110"/>
    <lineage>
        <taxon>Bacteria</taxon>
        <taxon>Bacillati</taxon>
        <taxon>Cyanobacteriota</taxon>
        <taxon>Cyanophyceae</taxon>
        <taxon>Oscillatoriophycideae</taxon>
        <taxon>Oscillatoriales</taxon>
        <taxon>Oscillatoriaceae</taxon>
        <taxon>Oscillatoria</taxon>
    </lineage>
</organism>
<keyword evidence="10" id="KW-0902">Two-component regulatory system</keyword>
<proteinExistence type="predicted"/>
<dbReference type="STRING" id="56110.Oscil6304_2568"/>
<dbReference type="KEGG" id="oac:Oscil6304_2568"/>
<dbReference type="AlphaFoldDB" id="K9TI28"/>
<dbReference type="eggNOG" id="COG2205">
    <property type="taxonomic scope" value="Bacteria"/>
</dbReference>
<evidence type="ECO:0000256" key="5">
    <source>
        <dbReference type="ARBA" id="ARBA00022553"/>
    </source>
</evidence>
<keyword evidence="5 12" id="KW-0597">Phosphoprotein</keyword>
<dbReference type="SMART" id="SM00387">
    <property type="entry name" value="HATPase_c"/>
    <property type="match status" value="1"/>
</dbReference>
<evidence type="ECO:0000256" key="9">
    <source>
        <dbReference type="ARBA" id="ARBA00022840"/>
    </source>
</evidence>
<dbReference type="OrthoDB" id="9809987at2"/>
<dbReference type="Pfam" id="PF02518">
    <property type="entry name" value="HATPase_c"/>
    <property type="match status" value="1"/>
</dbReference>
<dbReference type="PATRIC" id="fig|56110.3.peg.3060"/>